<feature type="region of interest" description="Disordered" evidence="1">
    <location>
        <begin position="209"/>
        <end position="247"/>
    </location>
</feature>
<feature type="compositionally biased region" description="Basic and acidic residues" evidence="1">
    <location>
        <begin position="125"/>
        <end position="134"/>
    </location>
</feature>
<dbReference type="InterPro" id="IPR018392">
    <property type="entry name" value="LysM"/>
</dbReference>
<dbReference type="SUPFAM" id="SSF54106">
    <property type="entry name" value="LysM domain"/>
    <property type="match status" value="1"/>
</dbReference>
<feature type="domain" description="LysM" evidence="2">
    <location>
        <begin position="38"/>
        <end position="81"/>
    </location>
</feature>
<name>A0A7M7LWG0_STRPU</name>
<feature type="region of interest" description="Disordered" evidence="1">
    <location>
        <begin position="96"/>
        <end position="134"/>
    </location>
</feature>
<sequence>MASVALKSETTRLGSGLANKNYGRSYGATMKSQQETFIQHEIQPGETLQGISIKYAVPVEQIKRANKLFNNDIFMRKYLSIPVGDQPLPANVLESATATANGSPARRGPSTAKRREGSSEDDEENGGKVEEDDRDVTMDFFNRIDRQVREKKRNLTKIEKNSSIGEIEAMTPNIQSAPSPSQSYSRIAEGGKAAGESYQLSSVTVATEGNSNLVETTPPVEVGGSNSPLLGGRGKRKMKSADRSWPV</sequence>
<dbReference type="CDD" id="cd00118">
    <property type="entry name" value="LysM"/>
    <property type="match status" value="1"/>
</dbReference>
<dbReference type="GeneID" id="581022"/>
<dbReference type="InterPro" id="IPR036779">
    <property type="entry name" value="LysM_dom_sf"/>
</dbReference>
<accession>A0A7M7LWG0</accession>
<organism evidence="3 4">
    <name type="scientific">Strongylocentrotus purpuratus</name>
    <name type="common">Purple sea urchin</name>
    <dbReference type="NCBI Taxonomy" id="7668"/>
    <lineage>
        <taxon>Eukaryota</taxon>
        <taxon>Metazoa</taxon>
        <taxon>Echinodermata</taxon>
        <taxon>Eleutherozoa</taxon>
        <taxon>Echinozoa</taxon>
        <taxon>Echinoidea</taxon>
        <taxon>Euechinoidea</taxon>
        <taxon>Echinacea</taxon>
        <taxon>Camarodonta</taxon>
        <taxon>Echinidea</taxon>
        <taxon>Strongylocentrotidae</taxon>
        <taxon>Strongylocentrotus</taxon>
    </lineage>
</organism>
<evidence type="ECO:0000313" key="3">
    <source>
        <dbReference type="EnsemblMetazoa" id="XP_011678896"/>
    </source>
</evidence>
<dbReference type="Proteomes" id="UP000007110">
    <property type="component" value="Unassembled WGS sequence"/>
</dbReference>
<dbReference type="FunCoup" id="A0A7M7LWG0">
    <property type="interactions" value="350"/>
</dbReference>
<dbReference type="RefSeq" id="XP_011678896.1">
    <property type="nucleotide sequence ID" value="XM_011680594.2"/>
</dbReference>
<dbReference type="InterPro" id="IPR045030">
    <property type="entry name" value="LYSM1-4"/>
</dbReference>
<dbReference type="PANTHER" id="PTHR20932">
    <property type="entry name" value="LYSM AND PUTATIVE PEPTIDOGLYCAN-BINDING DOMAIN-CONTAINING PROTEIN"/>
    <property type="match status" value="1"/>
</dbReference>
<dbReference type="SMART" id="SM00257">
    <property type="entry name" value="LysM"/>
    <property type="match status" value="1"/>
</dbReference>
<protein>
    <recommendedName>
        <fullName evidence="2">LysM domain-containing protein</fullName>
    </recommendedName>
</protein>
<dbReference type="Pfam" id="PF01476">
    <property type="entry name" value="LysM"/>
    <property type="match status" value="1"/>
</dbReference>
<dbReference type="EnsemblMetazoa" id="XM_011680594">
    <property type="protein sequence ID" value="XP_011678896"/>
    <property type="gene ID" value="LOC581022"/>
</dbReference>
<evidence type="ECO:0000313" key="4">
    <source>
        <dbReference type="Proteomes" id="UP000007110"/>
    </source>
</evidence>
<reference evidence="3" key="2">
    <citation type="submission" date="2021-01" db="UniProtKB">
        <authorList>
            <consortium name="EnsemblMetazoa"/>
        </authorList>
    </citation>
    <scope>IDENTIFICATION</scope>
</reference>
<feature type="compositionally biased region" description="Polar residues" evidence="1">
    <location>
        <begin position="172"/>
        <end position="185"/>
    </location>
</feature>
<dbReference type="PROSITE" id="PS51782">
    <property type="entry name" value="LYSM"/>
    <property type="match status" value="1"/>
</dbReference>
<dbReference type="AlphaFoldDB" id="A0A7M7LWG0"/>
<evidence type="ECO:0000259" key="2">
    <source>
        <dbReference type="PROSITE" id="PS51782"/>
    </source>
</evidence>
<reference evidence="4" key="1">
    <citation type="submission" date="2015-02" db="EMBL/GenBank/DDBJ databases">
        <title>Genome sequencing for Strongylocentrotus purpuratus.</title>
        <authorList>
            <person name="Murali S."/>
            <person name="Liu Y."/>
            <person name="Vee V."/>
            <person name="English A."/>
            <person name="Wang M."/>
            <person name="Skinner E."/>
            <person name="Han Y."/>
            <person name="Muzny D.M."/>
            <person name="Worley K.C."/>
            <person name="Gibbs R.A."/>
        </authorList>
    </citation>
    <scope>NUCLEOTIDE SEQUENCE</scope>
</reference>
<evidence type="ECO:0000256" key="1">
    <source>
        <dbReference type="SAM" id="MobiDB-lite"/>
    </source>
</evidence>
<feature type="region of interest" description="Disordered" evidence="1">
    <location>
        <begin position="166"/>
        <end position="190"/>
    </location>
</feature>
<dbReference type="InParanoid" id="A0A7M7LWG0"/>
<keyword evidence="4" id="KW-1185">Reference proteome</keyword>
<dbReference type="KEGG" id="spu:581022"/>
<dbReference type="Gene3D" id="3.10.350.10">
    <property type="entry name" value="LysM domain"/>
    <property type="match status" value="1"/>
</dbReference>
<proteinExistence type="predicted"/>
<dbReference type="OrthoDB" id="2107166at2759"/>
<dbReference type="PANTHER" id="PTHR20932:SF8">
    <property type="entry name" value="LD22649P"/>
    <property type="match status" value="1"/>
</dbReference>